<feature type="signal peptide" evidence="1">
    <location>
        <begin position="1"/>
        <end position="33"/>
    </location>
</feature>
<reference evidence="2 3" key="1">
    <citation type="submission" date="2024-04" db="EMBL/GenBank/DDBJ databases">
        <title>Draft genome sequence of Pseudoxanthomonas putridarboris WD12.</title>
        <authorList>
            <person name="Oh J."/>
        </authorList>
    </citation>
    <scope>NUCLEOTIDE SEQUENCE [LARGE SCALE GENOMIC DNA]</scope>
    <source>
        <strain evidence="2 3">WD12</strain>
    </source>
</reference>
<evidence type="ECO:0000313" key="3">
    <source>
        <dbReference type="Proteomes" id="UP001459204"/>
    </source>
</evidence>
<evidence type="ECO:0000313" key="2">
    <source>
        <dbReference type="EMBL" id="MEL1264004.1"/>
    </source>
</evidence>
<name>A0ABU9IZE2_9GAMM</name>
<dbReference type="RefSeq" id="WP_341725183.1">
    <property type="nucleotide sequence ID" value="NZ_JBBWWT010000002.1"/>
</dbReference>
<dbReference type="InterPro" id="IPR018759">
    <property type="entry name" value="BBP2_2"/>
</dbReference>
<feature type="chain" id="PRO_5046081421" evidence="1">
    <location>
        <begin position="34"/>
        <end position="443"/>
    </location>
</feature>
<dbReference type="Pfam" id="PF10082">
    <property type="entry name" value="BBP2_2"/>
    <property type="match status" value="1"/>
</dbReference>
<keyword evidence="3" id="KW-1185">Reference proteome</keyword>
<dbReference type="Gene3D" id="2.40.160.10">
    <property type="entry name" value="Porin"/>
    <property type="match status" value="1"/>
</dbReference>
<dbReference type="InterPro" id="IPR023614">
    <property type="entry name" value="Porin_dom_sf"/>
</dbReference>
<comment type="caution">
    <text evidence="2">The sequence shown here is derived from an EMBL/GenBank/DDBJ whole genome shotgun (WGS) entry which is preliminary data.</text>
</comment>
<accession>A0ABU9IZE2</accession>
<keyword evidence="1" id="KW-0732">Signal</keyword>
<proteinExistence type="predicted"/>
<evidence type="ECO:0000256" key="1">
    <source>
        <dbReference type="SAM" id="SignalP"/>
    </source>
</evidence>
<protein>
    <submittedName>
        <fullName evidence="2">Outer membrane beta-barrel protein</fullName>
    </submittedName>
</protein>
<sequence length="443" mass="50555">MGSARKERPPSSRRHSALFLAVAIATMPTAAQAVRINYEIGASVLHSDNIGLSEFDEVSDTVLSPELRFNIEQMGSALQLSMEGELQYPYYLDDTFESQLQGRLAGRANWTLLPERIDFEVTDTLTRQTVNVLESFVPSNQQQVNVFTAGPTFHARFSEALRGQLELRYVNTYAEESADFQGNHYSVAARLERLLRITDRVSVNLDALQTDYDDDGGFFNYRRYDAYLGYGSELSSLTMQLEAGYSWVRPDNYDGDSSSPLIRGSIDWRVAPRSTLSAGFNIEFADAAQNLIYRRGPTDGGPILENPVDPTLPIGPQTFKQRRVLLGYRYEAERLSFQLNPYYDRIRYELANDEDQDVKALNVYADYRLRPDITLSAAVVRQKRELTNLFRNDTNTIANLAVTKQLSRNWYVRGYYQRSERDSSSFTQSYTENSVMLMVAYRR</sequence>
<gene>
    <name evidence="2" type="ORF">AAD027_06405</name>
</gene>
<dbReference type="EMBL" id="JBBWWT010000002">
    <property type="protein sequence ID" value="MEL1264004.1"/>
    <property type="molecule type" value="Genomic_DNA"/>
</dbReference>
<dbReference type="SUPFAM" id="SSF56935">
    <property type="entry name" value="Porins"/>
    <property type="match status" value="1"/>
</dbReference>
<organism evidence="2 3">
    <name type="scientific">Pseudoxanthomonas putridarboris</name>
    <dbReference type="NCBI Taxonomy" id="752605"/>
    <lineage>
        <taxon>Bacteria</taxon>
        <taxon>Pseudomonadati</taxon>
        <taxon>Pseudomonadota</taxon>
        <taxon>Gammaproteobacteria</taxon>
        <taxon>Lysobacterales</taxon>
        <taxon>Lysobacteraceae</taxon>
        <taxon>Pseudoxanthomonas</taxon>
    </lineage>
</organism>
<dbReference type="Proteomes" id="UP001459204">
    <property type="component" value="Unassembled WGS sequence"/>
</dbReference>